<dbReference type="Pfam" id="PF21906">
    <property type="entry name" value="WHD_NrtR"/>
    <property type="match status" value="1"/>
</dbReference>
<dbReference type="SUPFAM" id="SSF55811">
    <property type="entry name" value="Nudix"/>
    <property type="match status" value="1"/>
</dbReference>
<name>A0A543AU69_9ACTN</name>
<dbReference type="InterPro" id="IPR015797">
    <property type="entry name" value="NUDIX_hydrolase-like_dom_sf"/>
</dbReference>
<dbReference type="InParanoid" id="A0A543AU69"/>
<dbReference type="InterPro" id="IPR054105">
    <property type="entry name" value="WHD_NrtR"/>
</dbReference>
<keyword evidence="3" id="KW-1185">Reference proteome</keyword>
<comment type="caution">
    <text evidence="2">The sequence shown here is derived from an EMBL/GenBank/DDBJ whole genome shotgun (WGS) entry which is preliminary data.</text>
</comment>
<evidence type="ECO:0000313" key="2">
    <source>
        <dbReference type="EMBL" id="TQL76075.1"/>
    </source>
</evidence>
<dbReference type="CDD" id="cd18873">
    <property type="entry name" value="NUDIX_NadM_like"/>
    <property type="match status" value="1"/>
</dbReference>
<accession>A0A543AU69</accession>
<proteinExistence type="predicted"/>
<evidence type="ECO:0000259" key="1">
    <source>
        <dbReference type="PROSITE" id="PS51462"/>
    </source>
</evidence>
<dbReference type="EMBL" id="VFOW01000001">
    <property type="protein sequence ID" value="TQL76075.1"/>
    <property type="molecule type" value="Genomic_DNA"/>
</dbReference>
<organism evidence="2 3">
    <name type="scientific">Stackebrandtia endophytica</name>
    <dbReference type="NCBI Taxonomy" id="1496996"/>
    <lineage>
        <taxon>Bacteria</taxon>
        <taxon>Bacillati</taxon>
        <taxon>Actinomycetota</taxon>
        <taxon>Actinomycetes</taxon>
        <taxon>Glycomycetales</taxon>
        <taxon>Glycomycetaceae</taxon>
        <taxon>Stackebrandtia</taxon>
    </lineage>
</organism>
<dbReference type="Proteomes" id="UP000317043">
    <property type="component" value="Unassembled WGS sequence"/>
</dbReference>
<dbReference type="PANTHER" id="PTHR43736:SF4">
    <property type="entry name" value="SLR1690 PROTEIN"/>
    <property type="match status" value="1"/>
</dbReference>
<sequence length="228" mass="25466">MITETVRVAVDMAVFTVRDNRLWILMIRRGKTPYEGMLALPGGFLEPGEDLDQAAYRELTEETSVLPEHMHLEQFHSYGSPGRDPRGRVVAVAYFALIPTPPTTEAGGDAAEVEWTPVDDLLRADADIAFDHRRIVADAVERVQAKLEHTTVATRFCGEIFTISQLRQVYEAVWDRSLDPANFYRKVTKIADFVVSTGQTTSIGGGRPAGLYRAGDARTLEPPMYRPR</sequence>
<dbReference type="SUPFAM" id="SSF46785">
    <property type="entry name" value="Winged helix' DNA-binding domain"/>
    <property type="match status" value="1"/>
</dbReference>
<feature type="domain" description="Nudix hydrolase" evidence="1">
    <location>
        <begin position="5"/>
        <end position="140"/>
    </location>
</feature>
<protein>
    <submittedName>
        <fullName evidence="2">8-oxo-dGTP diphosphatase</fullName>
    </submittedName>
</protein>
<dbReference type="InterPro" id="IPR036390">
    <property type="entry name" value="WH_DNA-bd_sf"/>
</dbReference>
<gene>
    <name evidence="2" type="ORF">FB566_1595</name>
</gene>
<dbReference type="InterPro" id="IPR000086">
    <property type="entry name" value="NUDIX_hydrolase_dom"/>
</dbReference>
<dbReference type="RefSeq" id="WP_142036929.1">
    <property type="nucleotide sequence ID" value="NZ_JBHTGS010000001.1"/>
</dbReference>
<dbReference type="Pfam" id="PF00293">
    <property type="entry name" value="NUDIX"/>
    <property type="match status" value="1"/>
</dbReference>
<reference evidence="2 3" key="1">
    <citation type="submission" date="2019-06" db="EMBL/GenBank/DDBJ databases">
        <title>Sequencing the genomes of 1000 actinobacteria strains.</title>
        <authorList>
            <person name="Klenk H.-P."/>
        </authorList>
    </citation>
    <scope>NUCLEOTIDE SEQUENCE [LARGE SCALE GENOMIC DNA]</scope>
    <source>
        <strain evidence="2 3">DSM 45928</strain>
    </source>
</reference>
<dbReference type="InterPro" id="IPR036388">
    <property type="entry name" value="WH-like_DNA-bd_sf"/>
</dbReference>
<dbReference type="OrthoDB" id="9786141at2"/>
<dbReference type="Gene3D" id="1.10.10.10">
    <property type="entry name" value="Winged helix-like DNA-binding domain superfamily/Winged helix DNA-binding domain"/>
    <property type="match status" value="1"/>
</dbReference>
<dbReference type="Gene3D" id="3.90.79.10">
    <property type="entry name" value="Nucleoside Triphosphate Pyrophosphohydrolase"/>
    <property type="match status" value="1"/>
</dbReference>
<evidence type="ECO:0000313" key="3">
    <source>
        <dbReference type="Proteomes" id="UP000317043"/>
    </source>
</evidence>
<dbReference type="PANTHER" id="PTHR43736">
    <property type="entry name" value="ADP-RIBOSE PYROPHOSPHATASE"/>
    <property type="match status" value="1"/>
</dbReference>
<dbReference type="PROSITE" id="PS51462">
    <property type="entry name" value="NUDIX"/>
    <property type="match status" value="1"/>
</dbReference>
<dbReference type="AlphaFoldDB" id="A0A543AU69"/>